<dbReference type="EMBL" id="VLTK01000017">
    <property type="protein sequence ID" value="TSI12415.1"/>
    <property type="molecule type" value="Genomic_DNA"/>
</dbReference>
<dbReference type="Proteomes" id="UP000316406">
    <property type="component" value="Unassembled WGS sequence"/>
</dbReference>
<evidence type="ECO:0000313" key="1">
    <source>
        <dbReference type="EMBL" id="TSI12415.1"/>
    </source>
</evidence>
<accession>A0A556C4M3</accession>
<dbReference type="GO" id="GO:0005524">
    <property type="term" value="F:ATP binding"/>
    <property type="evidence" value="ECO:0007669"/>
    <property type="project" value="UniProtKB-KW"/>
</dbReference>
<sequence>MSDQVDEVSYDEAAGVLKKMADGLDFASTRPPAPRLLVIDEVTTLHPDAIDPLIRLLDVRSVLGLTILITSRASFGDSPNLTLSSSMRRLMTVSDRLAAWRVTFTQTIELSHYQESRLGPGAPKHKMRGYAE</sequence>
<gene>
    <name evidence="1" type="ORF">FO013_19970</name>
</gene>
<keyword evidence="2" id="KW-1185">Reference proteome</keyword>
<keyword evidence="1" id="KW-0547">Nucleotide-binding</keyword>
<proteinExistence type="predicted"/>
<reference evidence="1 2" key="1">
    <citation type="submission" date="2019-07" db="EMBL/GenBank/DDBJ databases">
        <title>Draft genome sequence of Brevibacterium aurantiacum XU54 isolated from Xinjiang China.</title>
        <authorList>
            <person name="Xu X."/>
        </authorList>
    </citation>
    <scope>NUCLEOTIDE SEQUENCE [LARGE SCALE GENOMIC DNA]</scope>
    <source>
        <strain evidence="1 2">XU54</strain>
    </source>
</reference>
<organism evidence="1 2">
    <name type="scientific">Brevibacterium aurantiacum</name>
    <dbReference type="NCBI Taxonomy" id="273384"/>
    <lineage>
        <taxon>Bacteria</taxon>
        <taxon>Bacillati</taxon>
        <taxon>Actinomycetota</taxon>
        <taxon>Actinomycetes</taxon>
        <taxon>Micrococcales</taxon>
        <taxon>Brevibacteriaceae</taxon>
        <taxon>Brevibacterium</taxon>
    </lineage>
</organism>
<dbReference type="AlphaFoldDB" id="A0A556C4M3"/>
<evidence type="ECO:0000313" key="2">
    <source>
        <dbReference type="Proteomes" id="UP000316406"/>
    </source>
</evidence>
<protein>
    <submittedName>
        <fullName evidence="1">ATP-binding protein</fullName>
    </submittedName>
</protein>
<dbReference type="RefSeq" id="WP_143924317.1">
    <property type="nucleotide sequence ID" value="NZ_VLTK01000017.1"/>
</dbReference>
<comment type="caution">
    <text evidence="1">The sequence shown here is derived from an EMBL/GenBank/DDBJ whole genome shotgun (WGS) entry which is preliminary data.</text>
</comment>
<name>A0A556C4M3_BREAU</name>
<keyword evidence="1" id="KW-0067">ATP-binding</keyword>